<reference evidence="1" key="1">
    <citation type="submission" date="2014-09" db="EMBL/GenBank/DDBJ databases">
        <authorList>
            <person name="Magalhaes I.L.F."/>
            <person name="Oliveira U."/>
            <person name="Santos F.R."/>
            <person name="Vidigal T.H.D.A."/>
            <person name="Brescovit A.D."/>
            <person name="Santos A.J."/>
        </authorList>
    </citation>
    <scope>NUCLEOTIDE SEQUENCE</scope>
    <source>
        <tissue evidence="1">Shoot tissue taken approximately 20 cm above the soil surface</tissue>
    </source>
</reference>
<name>A0A0A9H8N1_ARUDO</name>
<dbReference type="EMBL" id="GBRH01166695">
    <property type="protein sequence ID" value="JAE31201.1"/>
    <property type="molecule type" value="Transcribed_RNA"/>
</dbReference>
<organism evidence="1">
    <name type="scientific">Arundo donax</name>
    <name type="common">Giant reed</name>
    <name type="synonym">Donax arundinaceus</name>
    <dbReference type="NCBI Taxonomy" id="35708"/>
    <lineage>
        <taxon>Eukaryota</taxon>
        <taxon>Viridiplantae</taxon>
        <taxon>Streptophyta</taxon>
        <taxon>Embryophyta</taxon>
        <taxon>Tracheophyta</taxon>
        <taxon>Spermatophyta</taxon>
        <taxon>Magnoliopsida</taxon>
        <taxon>Liliopsida</taxon>
        <taxon>Poales</taxon>
        <taxon>Poaceae</taxon>
        <taxon>PACMAD clade</taxon>
        <taxon>Arundinoideae</taxon>
        <taxon>Arundineae</taxon>
        <taxon>Arundo</taxon>
    </lineage>
</organism>
<sequence>MCIPQSTLKMTYWVAMLMQGSSKSHASFIVAGACFEFFYKNNTFILVVSSIYFHMCDSNCNSLSILLNATHHVRFIPCCVVLSTLFYLVHANKIFGLCPQLRFITCS</sequence>
<accession>A0A0A9H8N1</accession>
<protein>
    <submittedName>
        <fullName evidence="1">Uncharacterized protein</fullName>
    </submittedName>
</protein>
<evidence type="ECO:0000313" key="1">
    <source>
        <dbReference type="EMBL" id="JAE31201.1"/>
    </source>
</evidence>
<dbReference type="AlphaFoldDB" id="A0A0A9H8N1"/>
<reference evidence="1" key="2">
    <citation type="journal article" date="2015" name="Data Brief">
        <title>Shoot transcriptome of the giant reed, Arundo donax.</title>
        <authorList>
            <person name="Barrero R.A."/>
            <person name="Guerrero F.D."/>
            <person name="Moolhuijzen P."/>
            <person name="Goolsby J.A."/>
            <person name="Tidwell J."/>
            <person name="Bellgard S.E."/>
            <person name="Bellgard M.I."/>
        </authorList>
    </citation>
    <scope>NUCLEOTIDE SEQUENCE</scope>
    <source>
        <tissue evidence="1">Shoot tissue taken approximately 20 cm above the soil surface</tissue>
    </source>
</reference>
<proteinExistence type="predicted"/>